<gene>
    <name evidence="1" type="ORF">KGQ19_27350</name>
</gene>
<evidence type="ECO:0000313" key="2">
    <source>
        <dbReference type="Proteomes" id="UP000730482"/>
    </source>
</evidence>
<name>A0ABS5KX52_9ACTN</name>
<evidence type="ECO:0000313" key="1">
    <source>
        <dbReference type="EMBL" id="MBS2550594.1"/>
    </source>
</evidence>
<comment type="caution">
    <text evidence="1">The sequence shown here is derived from an EMBL/GenBank/DDBJ whole genome shotgun (WGS) entry which is preliminary data.</text>
</comment>
<dbReference type="RefSeq" id="WP_212013714.1">
    <property type="nucleotide sequence ID" value="NZ_JAAFYZ010000108.1"/>
</dbReference>
<dbReference type="EMBL" id="JAAFYZ010000108">
    <property type="protein sequence ID" value="MBS2550594.1"/>
    <property type="molecule type" value="Genomic_DNA"/>
</dbReference>
<organism evidence="1 2">
    <name type="scientific">Catenulispora pinistramenti</name>
    <dbReference type="NCBI Taxonomy" id="2705254"/>
    <lineage>
        <taxon>Bacteria</taxon>
        <taxon>Bacillati</taxon>
        <taxon>Actinomycetota</taxon>
        <taxon>Actinomycetes</taxon>
        <taxon>Catenulisporales</taxon>
        <taxon>Catenulisporaceae</taxon>
        <taxon>Catenulispora</taxon>
    </lineage>
</organism>
<accession>A0ABS5KX52</accession>
<sequence length="202" mass="22224">MLITFDTSGFQPSGDGTWQHPRTGDYISVSGDNGRLTEPVWLDDLPALRRELAREYAEMGCLIEADRVRVGTGPEAADAAYQLAKTKIPNREHGLVFMVQFMFAKQDASFYVTMMAEELGVTGVREATLAAKLGVDGFYLDHPYDPRLKSQLPFLRADDPAFDQQYPDHPLSRARAWARGFAASAAVNPSFAALPDFYGAGA</sequence>
<dbReference type="Proteomes" id="UP000730482">
    <property type="component" value="Unassembled WGS sequence"/>
</dbReference>
<reference evidence="1 2" key="1">
    <citation type="submission" date="2020-02" db="EMBL/GenBank/DDBJ databases">
        <title>Acidophilic actinobacteria isolated from forest soil.</title>
        <authorList>
            <person name="Golinska P."/>
        </authorList>
    </citation>
    <scope>NUCLEOTIDE SEQUENCE [LARGE SCALE GENOMIC DNA]</scope>
    <source>
        <strain evidence="1 2">NL8</strain>
    </source>
</reference>
<proteinExistence type="predicted"/>
<protein>
    <submittedName>
        <fullName evidence="1">Uncharacterized protein</fullName>
    </submittedName>
</protein>
<keyword evidence="2" id="KW-1185">Reference proteome</keyword>